<feature type="region of interest" description="Disordered" evidence="1">
    <location>
        <begin position="1"/>
        <end position="24"/>
    </location>
</feature>
<evidence type="ECO:0000313" key="3">
    <source>
        <dbReference type="EMBL" id="TIB11253.1"/>
    </source>
</evidence>
<dbReference type="GO" id="GO:0030490">
    <property type="term" value="P:maturation of SSU-rRNA"/>
    <property type="evidence" value="ECO:0007669"/>
    <property type="project" value="TreeGrafter"/>
</dbReference>
<evidence type="ECO:0000256" key="1">
    <source>
        <dbReference type="SAM" id="MobiDB-lite"/>
    </source>
</evidence>
<organism evidence="3 4">
    <name type="scientific">Wallemia ichthyophaga</name>
    <dbReference type="NCBI Taxonomy" id="245174"/>
    <lineage>
        <taxon>Eukaryota</taxon>
        <taxon>Fungi</taxon>
        <taxon>Dikarya</taxon>
        <taxon>Basidiomycota</taxon>
        <taxon>Wallemiomycotina</taxon>
        <taxon>Wallemiomycetes</taxon>
        <taxon>Wallemiales</taxon>
        <taxon>Wallemiaceae</taxon>
        <taxon>Wallemia</taxon>
    </lineage>
</organism>
<dbReference type="EMBL" id="SPOF01000025">
    <property type="protein sequence ID" value="TIB11253.1"/>
    <property type="molecule type" value="Genomic_DNA"/>
</dbReference>
<feature type="compositionally biased region" description="Basic and acidic residues" evidence="1">
    <location>
        <begin position="121"/>
        <end position="146"/>
    </location>
</feature>
<evidence type="ECO:0000313" key="4">
    <source>
        <dbReference type="Proteomes" id="UP000306954"/>
    </source>
</evidence>
<comment type="caution">
    <text evidence="3">The sequence shown here is derived from an EMBL/GenBank/DDBJ whole genome shotgun (WGS) entry which is preliminary data.</text>
</comment>
<feature type="compositionally biased region" description="Acidic residues" evidence="1">
    <location>
        <begin position="1"/>
        <end position="13"/>
    </location>
</feature>
<gene>
    <name evidence="3" type="ORF">E3P90_02486</name>
</gene>
<reference evidence="3 4" key="1">
    <citation type="submission" date="2019-03" db="EMBL/GenBank/DDBJ databases">
        <title>Sequencing 23 genomes of Wallemia ichthyophaga.</title>
        <authorList>
            <person name="Gostincar C."/>
        </authorList>
    </citation>
    <scope>NUCLEOTIDE SEQUENCE [LARGE SCALE GENOMIC DNA]</scope>
    <source>
        <strain evidence="3 4">EXF-8621</strain>
    </source>
</reference>
<dbReference type="AlphaFoldDB" id="A0A4T0KLZ7"/>
<dbReference type="Proteomes" id="UP000306954">
    <property type="component" value="Unassembled WGS sequence"/>
</dbReference>
<feature type="domain" description="Programmed cell death protein 2 C-terminal" evidence="2">
    <location>
        <begin position="281"/>
        <end position="418"/>
    </location>
</feature>
<sequence>MSSYDSDDSDYSEYESNVHLGLPDGGPIADSDHPVIEISRIGGQPSFPRLRSLPNPSSNLCKNCNGSMQMMIQIFAPYPDSVNDRVLFFFACSRVACQKKEGSVRAFRCLSRNEKWARKLEKLKQRDQEKKKKQVEDENKAKEEAKSNPFTSHKPNPFNQSSQGGGAFGADSSDSDHDEEEQPRFKKIIDSDSEEEGEDEDEELEAELAKLEISDGGAAPTKLSWPTQPSYTSQYIATTPEVIPKQSSEKPLKIEEVNQTLSAGPNSELEEFERSMGNGMDQAFEHFVKRISHEPQQCIRYDLGGVPMMYTNRDEVYKKLYGSGNSYDASKVPRCAQCGSKRVFECQVTPNIINLCNTSTETDDKQKEELQDNKSADMEWGTILLFVCENDCCLDPANKDTQKEAREQWVEELTYVQWE</sequence>
<feature type="compositionally biased region" description="Polar residues" evidence="1">
    <location>
        <begin position="148"/>
        <end position="159"/>
    </location>
</feature>
<dbReference type="InterPro" id="IPR007320">
    <property type="entry name" value="PDCD2_C"/>
</dbReference>
<dbReference type="Pfam" id="PF04194">
    <property type="entry name" value="PDCD2_C"/>
    <property type="match status" value="1"/>
</dbReference>
<dbReference type="PANTHER" id="PTHR47524">
    <property type="entry name" value="20S RRNA ACCUMULATION PROTEIN 4"/>
    <property type="match status" value="1"/>
</dbReference>
<evidence type="ECO:0000259" key="2">
    <source>
        <dbReference type="Pfam" id="PF04194"/>
    </source>
</evidence>
<name>A0A4T0KLZ7_WALIC</name>
<dbReference type="GO" id="GO:0005737">
    <property type="term" value="C:cytoplasm"/>
    <property type="evidence" value="ECO:0007669"/>
    <property type="project" value="InterPro"/>
</dbReference>
<feature type="region of interest" description="Disordered" evidence="1">
    <location>
        <begin position="121"/>
        <end position="205"/>
    </location>
</feature>
<protein>
    <recommendedName>
        <fullName evidence="2">Programmed cell death protein 2 C-terminal domain-containing protein</fullName>
    </recommendedName>
</protein>
<feature type="compositionally biased region" description="Acidic residues" evidence="1">
    <location>
        <begin position="191"/>
        <end position="205"/>
    </location>
</feature>
<proteinExistence type="predicted"/>
<accession>A0A4T0KLZ7</accession>
<dbReference type="PANTHER" id="PTHR47524:SF1">
    <property type="entry name" value="20S RRNA ACCUMULATION PROTEIN 4"/>
    <property type="match status" value="1"/>
</dbReference>